<dbReference type="GO" id="GO:0006508">
    <property type="term" value="P:proteolysis"/>
    <property type="evidence" value="ECO:0007669"/>
    <property type="project" value="UniProtKB-KW"/>
</dbReference>
<organism evidence="4 5">
    <name type="scientific">Rhamnella rubrinervis</name>
    <dbReference type="NCBI Taxonomy" id="2594499"/>
    <lineage>
        <taxon>Eukaryota</taxon>
        <taxon>Viridiplantae</taxon>
        <taxon>Streptophyta</taxon>
        <taxon>Embryophyta</taxon>
        <taxon>Tracheophyta</taxon>
        <taxon>Spermatophyta</taxon>
        <taxon>Magnoliopsida</taxon>
        <taxon>eudicotyledons</taxon>
        <taxon>Gunneridae</taxon>
        <taxon>Pentapetalae</taxon>
        <taxon>rosids</taxon>
        <taxon>fabids</taxon>
        <taxon>Rosales</taxon>
        <taxon>Rhamnaceae</taxon>
        <taxon>rhamnoid group</taxon>
        <taxon>Rhamneae</taxon>
        <taxon>Rhamnella</taxon>
    </lineage>
</organism>
<feature type="domain" description="Peptidase A1" evidence="3">
    <location>
        <begin position="1"/>
        <end position="199"/>
    </location>
</feature>
<gene>
    <name evidence="4" type="ORF">FNV43_RR16643</name>
</gene>
<keyword evidence="5" id="KW-1185">Reference proteome</keyword>
<dbReference type="PANTHER" id="PTHR47967">
    <property type="entry name" value="OS07G0603500 PROTEIN-RELATED"/>
    <property type="match status" value="1"/>
</dbReference>
<dbReference type="Gene3D" id="2.40.70.10">
    <property type="entry name" value="Acid Proteases"/>
    <property type="match status" value="1"/>
</dbReference>
<dbReference type="InterPro" id="IPR032799">
    <property type="entry name" value="TAXi_C"/>
</dbReference>
<dbReference type="OrthoDB" id="2747330at2759"/>
<evidence type="ECO:0000313" key="5">
    <source>
        <dbReference type="Proteomes" id="UP000796880"/>
    </source>
</evidence>
<name>A0A8K0GZ56_9ROSA</name>
<sequence>MWVRFRTRKVPEFLVGCSLATAHQPAKAGIAGFNRGRESLPSQLGIYIGSKRVHVPYEFLLPKPDGNGGVIVDSGTYYRFMEKPVFEAVVEELDKHMGYYPRVRDFEAGSGLRPCYNYTPKQLKFVPKLTFQFKLWAMMELPFWNYFMGLRNTGVMCMAIVSYDVLEQAYTGPAIILGNYVQQNFYVEYDLVKDRLGIKKQNCDVRQY</sequence>
<dbReference type="PANTHER" id="PTHR47967:SF36">
    <property type="entry name" value="PEPTIDASE A1 DOMAIN-CONTAINING PROTEIN"/>
    <property type="match status" value="1"/>
</dbReference>
<proteinExistence type="predicted"/>
<reference evidence="4" key="1">
    <citation type="submission" date="2020-03" db="EMBL/GenBank/DDBJ databases">
        <title>A high-quality chromosome-level genome assembly of a woody plant with both climbing and erect habits, Rhamnella rubrinervis.</title>
        <authorList>
            <person name="Lu Z."/>
            <person name="Yang Y."/>
            <person name="Zhu X."/>
            <person name="Sun Y."/>
        </authorList>
    </citation>
    <scope>NUCLEOTIDE SEQUENCE</scope>
    <source>
        <strain evidence="4">BYM</strain>
        <tissue evidence="4">Leaf</tissue>
    </source>
</reference>
<evidence type="ECO:0000313" key="4">
    <source>
        <dbReference type="EMBL" id="KAF3442726.1"/>
    </source>
</evidence>
<dbReference type="Pfam" id="PF14541">
    <property type="entry name" value="TAXi_C"/>
    <property type="match status" value="1"/>
</dbReference>
<evidence type="ECO:0000256" key="1">
    <source>
        <dbReference type="ARBA" id="ARBA00022670"/>
    </source>
</evidence>
<dbReference type="GO" id="GO:0005576">
    <property type="term" value="C:extracellular region"/>
    <property type="evidence" value="ECO:0007669"/>
    <property type="project" value="TreeGrafter"/>
</dbReference>
<evidence type="ECO:0000256" key="2">
    <source>
        <dbReference type="ARBA" id="ARBA00022801"/>
    </source>
</evidence>
<dbReference type="InterPro" id="IPR051708">
    <property type="entry name" value="Plant_Aspart_Prot_A1"/>
</dbReference>
<dbReference type="Proteomes" id="UP000796880">
    <property type="component" value="Unassembled WGS sequence"/>
</dbReference>
<dbReference type="PROSITE" id="PS51767">
    <property type="entry name" value="PEPTIDASE_A1"/>
    <property type="match status" value="1"/>
</dbReference>
<dbReference type="AlphaFoldDB" id="A0A8K0GZ56"/>
<protein>
    <recommendedName>
        <fullName evidence="3">Peptidase A1 domain-containing protein</fullName>
    </recommendedName>
</protein>
<dbReference type="GO" id="GO:0008233">
    <property type="term" value="F:peptidase activity"/>
    <property type="evidence" value="ECO:0007669"/>
    <property type="project" value="UniProtKB-KW"/>
</dbReference>
<dbReference type="EMBL" id="VOIH02000007">
    <property type="protein sequence ID" value="KAF3442726.1"/>
    <property type="molecule type" value="Genomic_DNA"/>
</dbReference>
<dbReference type="InterPro" id="IPR033121">
    <property type="entry name" value="PEPTIDASE_A1"/>
</dbReference>
<dbReference type="SUPFAM" id="SSF50630">
    <property type="entry name" value="Acid proteases"/>
    <property type="match status" value="1"/>
</dbReference>
<keyword evidence="2" id="KW-0378">Hydrolase</keyword>
<accession>A0A8K0GZ56</accession>
<dbReference type="InterPro" id="IPR021109">
    <property type="entry name" value="Peptidase_aspartic_dom_sf"/>
</dbReference>
<evidence type="ECO:0000259" key="3">
    <source>
        <dbReference type="PROSITE" id="PS51767"/>
    </source>
</evidence>
<keyword evidence="1" id="KW-0645">Protease</keyword>
<comment type="caution">
    <text evidence="4">The sequence shown here is derived from an EMBL/GenBank/DDBJ whole genome shotgun (WGS) entry which is preliminary data.</text>
</comment>